<dbReference type="AlphaFoldDB" id="A0A7J6XB70"/>
<comment type="caution">
    <text evidence="2">The sequence shown here is derived from an EMBL/GenBank/DDBJ whole genome shotgun (WGS) entry which is preliminary data.</text>
</comment>
<evidence type="ECO:0000313" key="3">
    <source>
        <dbReference type="Proteomes" id="UP000554482"/>
    </source>
</evidence>
<dbReference type="GO" id="GO:0034063">
    <property type="term" value="P:stress granule assembly"/>
    <property type="evidence" value="ECO:0007669"/>
    <property type="project" value="TreeGrafter"/>
</dbReference>
<protein>
    <recommendedName>
        <fullName evidence="4">Cysteine proteinase</fullName>
    </recommendedName>
</protein>
<dbReference type="Gene3D" id="3.90.70.10">
    <property type="entry name" value="Cysteine proteinases"/>
    <property type="match status" value="1"/>
</dbReference>
<sequence>EEVYTGGGGLYETGHALVVTGYNFPYACVKNSYGKQWGSDGRGKIWLGIAGSNFGVVLNQAYFNSKVKSSPPVQTPPTIHDDPAIVHSHTSQLGLPRSTFPSGLPLYQPQGNLGSWGSSPPPSNANAFATTTVPPGLSMPHPTQQPMQYTGVNASLQMGTSTLSELSPLLPPVTSGALNLTSTLSSVLPSTLAPAHTASLASETAPSVRLNKVPTAAPSSFQGERLVTKETTLNEHNVEMNVAETSLQTGVVLAGIGLDDSERQVPTGPDPLHHNQAPLEP</sequence>
<dbReference type="PANTHER" id="PTHR13586">
    <property type="entry name" value="SCD6 PROTEIN-RELATED"/>
    <property type="match status" value="1"/>
</dbReference>
<evidence type="ECO:0000313" key="2">
    <source>
        <dbReference type="EMBL" id="KAF5206994.1"/>
    </source>
</evidence>
<accession>A0A7J6XB70</accession>
<feature type="non-terminal residue" evidence="2">
    <location>
        <position position="1"/>
    </location>
</feature>
<name>A0A7J6XB70_THATH</name>
<reference evidence="2 3" key="1">
    <citation type="submission" date="2020-06" db="EMBL/GenBank/DDBJ databases">
        <title>Transcriptomic and genomic resources for Thalictrum thalictroides and T. hernandezii: Facilitating candidate gene discovery in an emerging model plant lineage.</title>
        <authorList>
            <person name="Arias T."/>
            <person name="Riano-Pachon D.M."/>
            <person name="Di Stilio V.S."/>
        </authorList>
    </citation>
    <scope>NUCLEOTIDE SEQUENCE [LARGE SCALE GENOMIC DNA]</scope>
    <source>
        <strain evidence="3">cv. WT478/WT964</strain>
        <tissue evidence="2">Leaves</tissue>
    </source>
</reference>
<dbReference type="SUPFAM" id="SSF54001">
    <property type="entry name" value="Cysteine proteinases"/>
    <property type="match status" value="1"/>
</dbReference>
<keyword evidence="3" id="KW-1185">Reference proteome</keyword>
<gene>
    <name evidence="2" type="ORF">FRX31_003418</name>
</gene>
<dbReference type="GO" id="GO:0003729">
    <property type="term" value="F:mRNA binding"/>
    <property type="evidence" value="ECO:0007669"/>
    <property type="project" value="TreeGrafter"/>
</dbReference>
<dbReference type="EMBL" id="JABWDY010001979">
    <property type="protein sequence ID" value="KAF5206994.1"/>
    <property type="molecule type" value="Genomic_DNA"/>
</dbReference>
<proteinExistence type="predicted"/>
<organism evidence="2 3">
    <name type="scientific">Thalictrum thalictroides</name>
    <name type="common">Rue-anemone</name>
    <name type="synonym">Anemone thalictroides</name>
    <dbReference type="NCBI Taxonomy" id="46969"/>
    <lineage>
        <taxon>Eukaryota</taxon>
        <taxon>Viridiplantae</taxon>
        <taxon>Streptophyta</taxon>
        <taxon>Embryophyta</taxon>
        <taxon>Tracheophyta</taxon>
        <taxon>Spermatophyta</taxon>
        <taxon>Magnoliopsida</taxon>
        <taxon>Ranunculales</taxon>
        <taxon>Ranunculaceae</taxon>
        <taxon>Thalictroideae</taxon>
        <taxon>Thalictrum</taxon>
    </lineage>
</organism>
<dbReference type="GO" id="GO:0000932">
    <property type="term" value="C:P-body"/>
    <property type="evidence" value="ECO:0007669"/>
    <property type="project" value="TreeGrafter"/>
</dbReference>
<evidence type="ECO:0008006" key="4">
    <source>
        <dbReference type="Google" id="ProtNLM"/>
    </source>
</evidence>
<evidence type="ECO:0000256" key="1">
    <source>
        <dbReference type="SAM" id="MobiDB-lite"/>
    </source>
</evidence>
<dbReference type="OrthoDB" id="989349at2759"/>
<feature type="region of interest" description="Disordered" evidence="1">
    <location>
        <begin position="260"/>
        <end position="281"/>
    </location>
</feature>
<dbReference type="PANTHER" id="PTHR13586:SF0">
    <property type="entry name" value="TRAILER HITCH, ISOFORM H"/>
    <property type="match status" value="1"/>
</dbReference>
<dbReference type="Proteomes" id="UP000554482">
    <property type="component" value="Unassembled WGS sequence"/>
</dbReference>
<dbReference type="GO" id="GO:0033962">
    <property type="term" value="P:P-body assembly"/>
    <property type="evidence" value="ECO:0007669"/>
    <property type="project" value="TreeGrafter"/>
</dbReference>
<dbReference type="InterPro" id="IPR038765">
    <property type="entry name" value="Papain-like_cys_pep_sf"/>
</dbReference>